<dbReference type="SUPFAM" id="SSF55347">
    <property type="entry name" value="Glyceraldehyde-3-phosphate dehydrogenase-like, C-terminal domain"/>
    <property type="match status" value="1"/>
</dbReference>
<reference evidence="3 4" key="1">
    <citation type="submission" date="2019-03" db="EMBL/GenBank/DDBJ databases">
        <title>Genomic Encyclopedia of Type Strains, Phase IV (KMG-IV): sequencing the most valuable type-strain genomes for metagenomic binning, comparative biology and taxonomic classification.</title>
        <authorList>
            <person name="Goeker M."/>
        </authorList>
    </citation>
    <scope>NUCLEOTIDE SEQUENCE [LARGE SCALE GENOMIC DNA]</scope>
    <source>
        <strain evidence="3 4">DSM 29489</strain>
    </source>
</reference>
<protein>
    <submittedName>
        <fullName evidence="3">Putative dehydrogenase</fullName>
    </submittedName>
</protein>
<sequence length="347" mass="38636">MIKIGIIGCDKIAQVRHIPEYNANSKCKIIGVYDINQENANYISKKYNVKAFKTVDELLGSGVDAVSVCTSNSTHANMSIQALDSGKHVLCEKPMAITYDECLSMCKASQNANKLLMIGHNQRFSPTHIKAREYIASNKIGKVLSFHTTFGHPGPEAWTSNPNSWFFDKTKAHFGAMADLGVHKTDLIRFLLCDDICEVYSQFGILDKTYSDGSPISVDDNAFCCYKTKKGAMGLMHVSWTFYGNSEDNSTQIYGSKGILRLYDDPDYSFIFEPRDGEVQKYNLDQIADNKTQTDNSVDSTGIIDHFISSILKESKCIITGEEALKSMKVIFAAEESSKTNKKVIIN</sequence>
<comment type="caution">
    <text evidence="3">The sequence shown here is derived from an EMBL/GenBank/DDBJ whole genome shotgun (WGS) entry which is preliminary data.</text>
</comment>
<accession>A0A4R3K362</accession>
<dbReference type="Pfam" id="PF22725">
    <property type="entry name" value="GFO_IDH_MocA_C3"/>
    <property type="match status" value="1"/>
</dbReference>
<evidence type="ECO:0000313" key="3">
    <source>
        <dbReference type="EMBL" id="TCS77120.1"/>
    </source>
</evidence>
<dbReference type="SUPFAM" id="SSF51735">
    <property type="entry name" value="NAD(P)-binding Rossmann-fold domains"/>
    <property type="match status" value="1"/>
</dbReference>
<dbReference type="AlphaFoldDB" id="A0A4R3K362"/>
<keyword evidence="4" id="KW-1185">Reference proteome</keyword>
<evidence type="ECO:0000313" key="4">
    <source>
        <dbReference type="Proteomes" id="UP000295726"/>
    </source>
</evidence>
<dbReference type="InterPro" id="IPR000683">
    <property type="entry name" value="Gfo/Idh/MocA-like_OxRdtase_N"/>
</dbReference>
<dbReference type="InterPro" id="IPR051450">
    <property type="entry name" value="Gfo/Idh/MocA_Oxidoreductases"/>
</dbReference>
<dbReference type="RefSeq" id="WP_132382578.1">
    <property type="nucleotide sequence ID" value="NZ_SLZZ01000020.1"/>
</dbReference>
<proteinExistence type="predicted"/>
<dbReference type="Gene3D" id="3.30.360.10">
    <property type="entry name" value="Dihydrodipicolinate Reductase, domain 2"/>
    <property type="match status" value="1"/>
</dbReference>
<dbReference type="EMBL" id="SLZZ01000020">
    <property type="protein sequence ID" value="TCS77120.1"/>
    <property type="molecule type" value="Genomic_DNA"/>
</dbReference>
<name>A0A4R3K362_9FIRM</name>
<feature type="domain" description="Gfo/Idh/MocA-like oxidoreductase N-terminal" evidence="1">
    <location>
        <begin position="2"/>
        <end position="120"/>
    </location>
</feature>
<feature type="domain" description="GFO/IDH/MocA-like oxidoreductase" evidence="2">
    <location>
        <begin position="129"/>
        <end position="260"/>
    </location>
</feature>
<dbReference type="InterPro" id="IPR036291">
    <property type="entry name" value="NAD(P)-bd_dom_sf"/>
</dbReference>
<gene>
    <name evidence="3" type="ORF">EDD59_12042</name>
</gene>
<dbReference type="GO" id="GO:0000166">
    <property type="term" value="F:nucleotide binding"/>
    <property type="evidence" value="ECO:0007669"/>
    <property type="project" value="InterPro"/>
</dbReference>
<evidence type="ECO:0000259" key="2">
    <source>
        <dbReference type="Pfam" id="PF22725"/>
    </source>
</evidence>
<dbReference type="PANTHER" id="PTHR43377:SF1">
    <property type="entry name" value="BILIVERDIN REDUCTASE A"/>
    <property type="match status" value="1"/>
</dbReference>
<dbReference type="Pfam" id="PF01408">
    <property type="entry name" value="GFO_IDH_MocA"/>
    <property type="match status" value="1"/>
</dbReference>
<dbReference type="Proteomes" id="UP000295726">
    <property type="component" value="Unassembled WGS sequence"/>
</dbReference>
<dbReference type="Gene3D" id="3.40.50.720">
    <property type="entry name" value="NAD(P)-binding Rossmann-like Domain"/>
    <property type="match status" value="1"/>
</dbReference>
<dbReference type="OrthoDB" id="9815825at2"/>
<dbReference type="PANTHER" id="PTHR43377">
    <property type="entry name" value="BILIVERDIN REDUCTASE A"/>
    <property type="match status" value="1"/>
</dbReference>
<dbReference type="InterPro" id="IPR055170">
    <property type="entry name" value="GFO_IDH_MocA-like_dom"/>
</dbReference>
<organism evidence="3 4">
    <name type="scientific">Muricomes intestini</name>
    <dbReference type="NCBI Taxonomy" id="1796634"/>
    <lineage>
        <taxon>Bacteria</taxon>
        <taxon>Bacillati</taxon>
        <taxon>Bacillota</taxon>
        <taxon>Clostridia</taxon>
        <taxon>Lachnospirales</taxon>
        <taxon>Lachnospiraceae</taxon>
        <taxon>Muricomes</taxon>
    </lineage>
</organism>
<evidence type="ECO:0000259" key="1">
    <source>
        <dbReference type="Pfam" id="PF01408"/>
    </source>
</evidence>